<gene>
    <name evidence="2" type="ORF">HYN69_06740</name>
</gene>
<proteinExistence type="predicted"/>
<evidence type="ECO:0000256" key="1">
    <source>
        <dbReference type="SAM" id="SignalP"/>
    </source>
</evidence>
<evidence type="ECO:0000313" key="2">
    <source>
        <dbReference type="EMBL" id="AWB48244.1"/>
    </source>
</evidence>
<protein>
    <submittedName>
        <fullName evidence="2">Uncharacterized protein</fullName>
    </submittedName>
</protein>
<organism evidence="2 3">
    <name type="scientific">Paragemmobacter aquarius</name>
    <dbReference type="NCBI Taxonomy" id="2169400"/>
    <lineage>
        <taxon>Bacteria</taxon>
        <taxon>Pseudomonadati</taxon>
        <taxon>Pseudomonadota</taxon>
        <taxon>Alphaproteobacteria</taxon>
        <taxon>Rhodobacterales</taxon>
        <taxon>Paracoccaceae</taxon>
        <taxon>Paragemmobacter</taxon>
    </lineage>
</organism>
<dbReference type="Proteomes" id="UP000244496">
    <property type="component" value="Chromosome"/>
</dbReference>
<name>A0A2S0UK96_9RHOB</name>
<evidence type="ECO:0000313" key="3">
    <source>
        <dbReference type="Proteomes" id="UP000244496"/>
    </source>
</evidence>
<feature type="chain" id="PRO_5015708378" evidence="1">
    <location>
        <begin position="26"/>
        <end position="139"/>
    </location>
</feature>
<sequence>MVVLMRTVFFGLALPCAGIASPASASVIECQMEQMGMNMGWVAPTIALNQDVGAATAKVSDGIILFLAGAPVDAKVATDNAKRTTYVWEIKTQDGSGQNGKLLYRMTLMKADLSARIKVIPQGYGNNFDAGGRCKPLKA</sequence>
<dbReference type="KEGG" id="geh:HYN69_06740"/>
<dbReference type="AlphaFoldDB" id="A0A2S0UK96"/>
<accession>A0A2S0UK96</accession>
<reference evidence="2 3" key="1">
    <citation type="submission" date="2018-04" db="EMBL/GenBank/DDBJ databases">
        <title>Genome sequencing of Gemmobacter.</title>
        <authorList>
            <person name="Yi H."/>
            <person name="Baek M.-G."/>
        </authorList>
    </citation>
    <scope>NUCLEOTIDE SEQUENCE [LARGE SCALE GENOMIC DNA]</scope>
    <source>
        <strain evidence="2 3">HYN0069</strain>
    </source>
</reference>
<dbReference type="EMBL" id="CP028918">
    <property type="protein sequence ID" value="AWB48244.1"/>
    <property type="molecule type" value="Genomic_DNA"/>
</dbReference>
<feature type="signal peptide" evidence="1">
    <location>
        <begin position="1"/>
        <end position="25"/>
    </location>
</feature>
<keyword evidence="3" id="KW-1185">Reference proteome</keyword>
<keyword evidence="1" id="KW-0732">Signal</keyword>